<proteinExistence type="inferred from homology"/>
<dbReference type="InterPro" id="IPR049589">
    <property type="entry name" value="NXP1_M-like"/>
</dbReference>
<dbReference type="GO" id="GO:0003682">
    <property type="term" value="F:chromatin binding"/>
    <property type="evidence" value="ECO:0007669"/>
    <property type="project" value="TreeGrafter"/>
</dbReference>
<dbReference type="Ensembl" id="ENSCCRT00020089567.1">
    <property type="protein sequence ID" value="ENSCCRP00020081811.1"/>
    <property type="gene ID" value="ENSCCRG00020037724.1"/>
</dbReference>
<feature type="region of interest" description="Disordered" evidence="7">
    <location>
        <begin position="518"/>
        <end position="568"/>
    </location>
</feature>
<reference evidence="10" key="1">
    <citation type="submission" date="2025-08" db="UniProtKB">
        <authorList>
            <consortium name="Ensembl"/>
        </authorList>
    </citation>
    <scope>IDENTIFICATION</scope>
</reference>
<comment type="similarity">
    <text evidence="3">Belongs to the rad21 family.</text>
</comment>
<comment type="subcellular location">
    <subcellularLocation>
        <location evidence="2">Chromosome</location>
    </subcellularLocation>
    <subcellularLocation>
        <location evidence="1">Nucleus</location>
    </subcellularLocation>
</comment>
<dbReference type="Pfam" id="PF04825">
    <property type="entry name" value="Rad21_Rec8_N"/>
    <property type="match status" value="1"/>
</dbReference>
<keyword evidence="5" id="KW-0159">Chromosome partition</keyword>
<evidence type="ECO:0000256" key="7">
    <source>
        <dbReference type="SAM" id="MobiDB-lite"/>
    </source>
</evidence>
<evidence type="ECO:0000256" key="6">
    <source>
        <dbReference type="ARBA" id="ARBA00023242"/>
    </source>
</evidence>
<dbReference type="AlphaFoldDB" id="A0A8C2PT82"/>
<dbReference type="GO" id="GO:0007059">
    <property type="term" value="P:chromosome segregation"/>
    <property type="evidence" value="ECO:0007669"/>
    <property type="project" value="UniProtKB-KW"/>
</dbReference>
<organism evidence="10 11">
    <name type="scientific">Cyprinus carpio</name>
    <name type="common">Common carp</name>
    <dbReference type="NCBI Taxonomy" id="7962"/>
    <lineage>
        <taxon>Eukaryota</taxon>
        <taxon>Metazoa</taxon>
        <taxon>Chordata</taxon>
        <taxon>Craniata</taxon>
        <taxon>Vertebrata</taxon>
        <taxon>Euteleostomi</taxon>
        <taxon>Actinopterygii</taxon>
        <taxon>Neopterygii</taxon>
        <taxon>Teleostei</taxon>
        <taxon>Ostariophysi</taxon>
        <taxon>Cypriniformes</taxon>
        <taxon>Cyprinidae</taxon>
        <taxon>Cyprininae</taxon>
        <taxon>Cyprinus</taxon>
    </lineage>
</organism>
<dbReference type="GO" id="GO:0007062">
    <property type="term" value="P:sister chromatid cohesion"/>
    <property type="evidence" value="ECO:0007669"/>
    <property type="project" value="InterPro"/>
</dbReference>
<evidence type="ECO:0000259" key="8">
    <source>
        <dbReference type="Pfam" id="PF04824"/>
    </source>
</evidence>
<dbReference type="Proteomes" id="UP000694701">
    <property type="component" value="Unplaced"/>
</dbReference>
<keyword evidence="6" id="KW-0539">Nucleus</keyword>
<dbReference type="Pfam" id="PF04824">
    <property type="entry name" value="Rad21_Rec8"/>
    <property type="match status" value="1"/>
</dbReference>
<feature type="domain" description="Rad21/Rec8-like protein C-terminal eukaryotic" evidence="8">
    <location>
        <begin position="589"/>
        <end position="642"/>
    </location>
</feature>
<name>A0A8C2PT82_CYPCA</name>
<dbReference type="InterPro" id="IPR036390">
    <property type="entry name" value="WH_DNA-bd_sf"/>
</dbReference>
<evidence type="ECO:0000313" key="11">
    <source>
        <dbReference type="Proteomes" id="UP000694701"/>
    </source>
</evidence>
<protein>
    <submittedName>
        <fullName evidence="10">RAD21 cohesin complex component a</fullName>
    </submittedName>
</protein>
<evidence type="ECO:0000313" key="10">
    <source>
        <dbReference type="Ensembl" id="ENSCCRP00020081811.1"/>
    </source>
</evidence>
<dbReference type="InterPro" id="IPR006910">
    <property type="entry name" value="Rad21_Rec8_N"/>
</dbReference>
<dbReference type="SUPFAM" id="SSF46785">
    <property type="entry name" value="Winged helix' DNA-binding domain"/>
    <property type="match status" value="1"/>
</dbReference>
<evidence type="ECO:0000256" key="3">
    <source>
        <dbReference type="ARBA" id="ARBA00009870"/>
    </source>
</evidence>
<feature type="domain" description="Rad21/Rec8-like protein N-terminal" evidence="9">
    <location>
        <begin position="1"/>
        <end position="102"/>
    </location>
</feature>
<dbReference type="FunFam" id="1.10.10.580:FF:000001">
    <property type="entry name" value="double-strand-break repair protein rad21 homolog"/>
    <property type="match status" value="1"/>
</dbReference>
<dbReference type="GO" id="GO:0005634">
    <property type="term" value="C:nucleus"/>
    <property type="evidence" value="ECO:0007669"/>
    <property type="project" value="UniProtKB-SubCell"/>
</dbReference>
<dbReference type="InterPro" id="IPR039781">
    <property type="entry name" value="Rad21/Rec8-like"/>
</dbReference>
<evidence type="ECO:0000256" key="5">
    <source>
        <dbReference type="ARBA" id="ARBA00022829"/>
    </source>
</evidence>
<evidence type="ECO:0000259" key="9">
    <source>
        <dbReference type="Pfam" id="PF04825"/>
    </source>
</evidence>
<feature type="compositionally biased region" description="Acidic residues" evidence="7">
    <location>
        <begin position="551"/>
        <end position="565"/>
    </location>
</feature>
<evidence type="ECO:0000256" key="2">
    <source>
        <dbReference type="ARBA" id="ARBA00004286"/>
    </source>
</evidence>
<dbReference type="Gene3D" id="1.10.10.580">
    <property type="entry name" value="Structural maintenance of chromosome 1. Chain E"/>
    <property type="match status" value="1"/>
</dbReference>
<feature type="compositionally biased region" description="Basic and acidic residues" evidence="7">
    <location>
        <begin position="540"/>
        <end position="550"/>
    </location>
</feature>
<keyword evidence="4" id="KW-0158">Chromosome</keyword>
<evidence type="ECO:0000256" key="4">
    <source>
        <dbReference type="ARBA" id="ARBA00022454"/>
    </source>
</evidence>
<dbReference type="PANTHER" id="PTHR12585">
    <property type="entry name" value="SCC1 / RAD21 FAMILY MEMBER"/>
    <property type="match status" value="1"/>
</dbReference>
<feature type="region of interest" description="Disordered" evidence="7">
    <location>
        <begin position="444"/>
        <end position="476"/>
    </location>
</feature>
<dbReference type="PANTHER" id="PTHR12585:SF71">
    <property type="entry name" value="DOUBLE-STRAND-BREAK REPAIR PROTEIN RAD21 HOMOLOG-RELATED"/>
    <property type="match status" value="1"/>
</dbReference>
<dbReference type="CDD" id="cd21792">
    <property type="entry name" value="Rad21_Rec8_M_NXP1-like"/>
    <property type="match status" value="1"/>
</dbReference>
<dbReference type="InterPro" id="IPR006909">
    <property type="entry name" value="Rad21/Rec8_C_eu"/>
</dbReference>
<evidence type="ECO:0000256" key="1">
    <source>
        <dbReference type="ARBA" id="ARBA00004123"/>
    </source>
</evidence>
<dbReference type="GO" id="GO:0008278">
    <property type="term" value="C:cohesin complex"/>
    <property type="evidence" value="ECO:0007669"/>
    <property type="project" value="InterPro"/>
</dbReference>
<accession>A0A8C2PT82</accession>
<dbReference type="InterPro" id="IPR023093">
    <property type="entry name" value="ScpA-like_C"/>
</dbReference>
<sequence length="645" mass="72500">MFYAHFVLSKRGPLAKIWLAAHWDKKLTKAHVFECNLESSVESIISPKVKMALRTSGHLLLGVVRIYHRKAKYLLADCNEAFIKIKMAFRPGVVDLPEDNREAAYNAITLPEEFHDFDQPLPDLDDIDVAQQFTLNQSRVEEITMREEVGNISLMADNEFDDFGMDDREIMREENAFEVDIIHGSSATTLLLEAEPGPAHLPDKSANLDYNDFGENLENSDGGILMDKILSNEDGGGIFDDPPTITDSVMMPQDRGDDDDDFDAFSPAIGPDSPDSGPVEPLPNTTDQTEQTTLVPNEDEAFALEPIDITVKETKAKRKRKLIVDSLKELDSKTIRAQLSDYSDIVTTLDLAPPTKKLMMWKETGGVEKLFSLPAQPLWNGRLLKMFTRCLTPLVPDELRKRRKGGEADSLEEFLKELENPEVPREEVLGHRSEVIDQTIMEEPSMLQASSMEGSRTALDESMMPPPSRPRGVKRKSLEKDAALPPNGAQLSFQQMGVLEQTLQPVDQSVLSQQLDMPQVDLPPEDSNNLSTLVPELDLLDDKNKEKDKDDSDEEGEEGQGDQDQEERRWNKRTQQMLHGLQRVMAKTGAQSISLLELCRNNNKKQAAAKFYSFLVLKKQQAIELTQAEPYSDIIATQGPRFHIV</sequence>
<feature type="region of interest" description="Disordered" evidence="7">
    <location>
        <begin position="248"/>
        <end position="289"/>
    </location>
</feature>
<dbReference type="GO" id="GO:1990414">
    <property type="term" value="P:replication-born double-strand break repair via sister chromatid exchange"/>
    <property type="evidence" value="ECO:0007669"/>
    <property type="project" value="TreeGrafter"/>
</dbReference>